<proteinExistence type="predicted"/>
<gene>
    <name evidence="2" type="ORF">MSAN_00916300</name>
</gene>
<dbReference type="Proteomes" id="UP000623467">
    <property type="component" value="Unassembled WGS sequence"/>
</dbReference>
<evidence type="ECO:0000313" key="3">
    <source>
        <dbReference type="Proteomes" id="UP000623467"/>
    </source>
</evidence>
<feature type="region of interest" description="Disordered" evidence="1">
    <location>
        <begin position="55"/>
        <end position="85"/>
    </location>
</feature>
<comment type="caution">
    <text evidence="2">The sequence shown here is derived from an EMBL/GenBank/DDBJ whole genome shotgun (WGS) entry which is preliminary data.</text>
</comment>
<name>A0A8H6YSW6_9AGAR</name>
<evidence type="ECO:0000256" key="1">
    <source>
        <dbReference type="SAM" id="MobiDB-lite"/>
    </source>
</evidence>
<feature type="compositionally biased region" description="Low complexity" evidence="1">
    <location>
        <begin position="171"/>
        <end position="180"/>
    </location>
</feature>
<feature type="region of interest" description="Disordered" evidence="1">
    <location>
        <begin position="149"/>
        <end position="198"/>
    </location>
</feature>
<accession>A0A8H6YSW6</accession>
<dbReference type="EMBL" id="JACAZH010000006">
    <property type="protein sequence ID" value="KAF7366588.1"/>
    <property type="molecule type" value="Genomic_DNA"/>
</dbReference>
<sequence>MRKKAFATPSNNDADFLTSLVFDTSSIAPPRASTLCQGRGCAHCTLPAVSSHAHARRPSASLSRPAVSQSLTAQPRPTSTPPAPFTPMHAVDVPAQNGVSAGPHPIASTAPAERSAQWTHYPATTAPTRRAVRQPQSLHAALPAFARPLGKHHHVPHSPGDASQRRRRVPAAHPRPTAFLPSPPPQSFPRSRPSLARA</sequence>
<organism evidence="2 3">
    <name type="scientific">Mycena sanguinolenta</name>
    <dbReference type="NCBI Taxonomy" id="230812"/>
    <lineage>
        <taxon>Eukaryota</taxon>
        <taxon>Fungi</taxon>
        <taxon>Dikarya</taxon>
        <taxon>Basidiomycota</taxon>
        <taxon>Agaricomycotina</taxon>
        <taxon>Agaricomycetes</taxon>
        <taxon>Agaricomycetidae</taxon>
        <taxon>Agaricales</taxon>
        <taxon>Marasmiineae</taxon>
        <taxon>Mycenaceae</taxon>
        <taxon>Mycena</taxon>
    </lineage>
</organism>
<feature type="compositionally biased region" description="Low complexity" evidence="1">
    <location>
        <begin position="188"/>
        <end position="198"/>
    </location>
</feature>
<feature type="compositionally biased region" description="Low complexity" evidence="1">
    <location>
        <begin position="55"/>
        <end position="68"/>
    </location>
</feature>
<dbReference type="AlphaFoldDB" id="A0A8H6YSW6"/>
<protein>
    <submittedName>
        <fullName evidence="2">Uncharacterized protein</fullName>
    </submittedName>
</protein>
<keyword evidence="3" id="KW-1185">Reference proteome</keyword>
<reference evidence="2" key="1">
    <citation type="submission" date="2020-05" db="EMBL/GenBank/DDBJ databases">
        <title>Mycena genomes resolve the evolution of fungal bioluminescence.</title>
        <authorList>
            <person name="Tsai I.J."/>
        </authorList>
    </citation>
    <scope>NUCLEOTIDE SEQUENCE</scope>
    <source>
        <strain evidence="2">160909Yilan</strain>
    </source>
</reference>
<evidence type="ECO:0000313" key="2">
    <source>
        <dbReference type="EMBL" id="KAF7366588.1"/>
    </source>
</evidence>